<keyword evidence="2" id="KW-0238">DNA-binding</keyword>
<evidence type="ECO:0000313" key="6">
    <source>
        <dbReference type="Proteomes" id="UP000051010"/>
    </source>
</evidence>
<dbReference type="PRINTS" id="PR00598">
    <property type="entry name" value="HTHMARR"/>
</dbReference>
<proteinExistence type="predicted"/>
<dbReference type="InterPro" id="IPR000835">
    <property type="entry name" value="HTH_MarR-typ"/>
</dbReference>
<evidence type="ECO:0000256" key="1">
    <source>
        <dbReference type="ARBA" id="ARBA00023015"/>
    </source>
</evidence>
<dbReference type="InterPro" id="IPR036388">
    <property type="entry name" value="WH-like_DNA-bd_sf"/>
</dbReference>
<name>A0A0R1YBK1_9LACO</name>
<protein>
    <recommendedName>
        <fullName evidence="4">HTH marR-type domain-containing protein</fullName>
    </recommendedName>
</protein>
<dbReference type="Proteomes" id="UP000051010">
    <property type="component" value="Unassembled WGS sequence"/>
</dbReference>
<dbReference type="PANTHER" id="PTHR42756">
    <property type="entry name" value="TRANSCRIPTIONAL REGULATOR, MARR"/>
    <property type="match status" value="1"/>
</dbReference>
<dbReference type="InterPro" id="IPR023187">
    <property type="entry name" value="Tscrpt_reg_MarR-type_CS"/>
</dbReference>
<dbReference type="EMBL" id="AZFZ01000098">
    <property type="protein sequence ID" value="KRM39729.1"/>
    <property type="molecule type" value="Genomic_DNA"/>
</dbReference>
<dbReference type="GO" id="GO:0003677">
    <property type="term" value="F:DNA binding"/>
    <property type="evidence" value="ECO:0007669"/>
    <property type="project" value="UniProtKB-KW"/>
</dbReference>
<dbReference type="PROSITE" id="PS50995">
    <property type="entry name" value="HTH_MARR_2"/>
    <property type="match status" value="1"/>
</dbReference>
<dbReference type="InterPro" id="IPR036390">
    <property type="entry name" value="WH_DNA-bd_sf"/>
</dbReference>
<reference evidence="5 6" key="1">
    <citation type="journal article" date="2015" name="Genome Announc.">
        <title>Expanding the biotechnology potential of lactobacilli through comparative genomics of 213 strains and associated genera.</title>
        <authorList>
            <person name="Sun Z."/>
            <person name="Harris H.M."/>
            <person name="McCann A."/>
            <person name="Guo C."/>
            <person name="Argimon S."/>
            <person name="Zhang W."/>
            <person name="Yang X."/>
            <person name="Jeffery I.B."/>
            <person name="Cooney J.C."/>
            <person name="Kagawa T.F."/>
            <person name="Liu W."/>
            <person name="Song Y."/>
            <person name="Salvetti E."/>
            <person name="Wrobel A."/>
            <person name="Rasinkangas P."/>
            <person name="Parkhill J."/>
            <person name="Rea M.C."/>
            <person name="O'Sullivan O."/>
            <person name="Ritari J."/>
            <person name="Douillard F.P."/>
            <person name="Paul Ross R."/>
            <person name="Yang R."/>
            <person name="Briner A.E."/>
            <person name="Felis G.E."/>
            <person name="de Vos W.M."/>
            <person name="Barrangou R."/>
            <person name="Klaenhammer T.R."/>
            <person name="Caufield P.W."/>
            <person name="Cui Y."/>
            <person name="Zhang H."/>
            <person name="O'Toole P.W."/>
        </authorList>
    </citation>
    <scope>NUCLEOTIDE SEQUENCE [LARGE SCALE GENOMIC DNA]</scope>
    <source>
        <strain evidence="5 6">DSM 18390</strain>
    </source>
</reference>
<dbReference type="SMART" id="SM00347">
    <property type="entry name" value="HTH_MARR"/>
    <property type="match status" value="1"/>
</dbReference>
<gene>
    <name evidence="5" type="ORF">FD47_GL002998</name>
</gene>
<dbReference type="SUPFAM" id="SSF46785">
    <property type="entry name" value="Winged helix' DNA-binding domain"/>
    <property type="match status" value="1"/>
</dbReference>
<dbReference type="CDD" id="cd00090">
    <property type="entry name" value="HTH_ARSR"/>
    <property type="match status" value="1"/>
</dbReference>
<dbReference type="AlphaFoldDB" id="A0A0R1YBK1"/>
<organism evidence="5 6">
    <name type="scientific">Lentilactobacillus parafarraginis DSM 18390 = JCM 14109</name>
    <dbReference type="NCBI Taxonomy" id="1423786"/>
    <lineage>
        <taxon>Bacteria</taxon>
        <taxon>Bacillati</taxon>
        <taxon>Bacillota</taxon>
        <taxon>Bacilli</taxon>
        <taxon>Lactobacillales</taxon>
        <taxon>Lactobacillaceae</taxon>
        <taxon>Lentilactobacillus</taxon>
    </lineage>
</organism>
<dbReference type="PANTHER" id="PTHR42756:SF1">
    <property type="entry name" value="TRANSCRIPTIONAL REPRESSOR OF EMRAB OPERON"/>
    <property type="match status" value="1"/>
</dbReference>
<evidence type="ECO:0000256" key="3">
    <source>
        <dbReference type="ARBA" id="ARBA00023163"/>
    </source>
</evidence>
<dbReference type="InterPro" id="IPR011991">
    <property type="entry name" value="ArsR-like_HTH"/>
</dbReference>
<feature type="domain" description="HTH marR-type" evidence="4">
    <location>
        <begin position="2"/>
        <end position="131"/>
    </location>
</feature>
<comment type="caution">
    <text evidence="5">The sequence shown here is derived from an EMBL/GenBank/DDBJ whole genome shotgun (WGS) entry which is preliminary data.</text>
</comment>
<dbReference type="PATRIC" id="fig|1423786.4.peg.3157"/>
<dbReference type="GO" id="GO:0003700">
    <property type="term" value="F:DNA-binding transcription factor activity"/>
    <property type="evidence" value="ECO:0007669"/>
    <property type="project" value="InterPro"/>
</dbReference>
<accession>A0A0R1YBK1</accession>
<dbReference type="PROSITE" id="PS01117">
    <property type="entry name" value="HTH_MARR_1"/>
    <property type="match status" value="1"/>
</dbReference>
<evidence type="ECO:0000256" key="2">
    <source>
        <dbReference type="ARBA" id="ARBA00023125"/>
    </source>
</evidence>
<sequence>MPQSYIQHLAILYDKITQQLDSSIQLPGINHTNYFYLQKLAEHPGLTQSDFSQFVKLTQSTVTRAINKLVKLGYVQRKVAQNDGRRVELGLTQAGVDASKQINRLVDQLNRTFENLDENHALFTKLNQANQAFTTTHS</sequence>
<dbReference type="Gene3D" id="1.10.10.10">
    <property type="entry name" value="Winged helix-like DNA-binding domain superfamily/Winged helix DNA-binding domain"/>
    <property type="match status" value="1"/>
</dbReference>
<keyword evidence="1" id="KW-0805">Transcription regulation</keyword>
<evidence type="ECO:0000313" key="5">
    <source>
        <dbReference type="EMBL" id="KRM39729.1"/>
    </source>
</evidence>
<keyword evidence="3" id="KW-0804">Transcription</keyword>
<dbReference type="Pfam" id="PF01047">
    <property type="entry name" value="MarR"/>
    <property type="match status" value="1"/>
</dbReference>
<dbReference type="RefSeq" id="WP_054736483.1">
    <property type="nucleotide sequence ID" value="NZ_AZFZ01000098.1"/>
</dbReference>
<evidence type="ECO:0000259" key="4">
    <source>
        <dbReference type="PROSITE" id="PS50995"/>
    </source>
</evidence>